<dbReference type="Proteomes" id="UP000005237">
    <property type="component" value="Unassembled WGS sequence"/>
</dbReference>
<dbReference type="AlphaFoldDB" id="A0A8R1EB84"/>
<protein>
    <submittedName>
        <fullName evidence="1">Uncharacterized protein</fullName>
    </submittedName>
</protein>
<proteinExistence type="predicted"/>
<organism evidence="1 2">
    <name type="scientific">Caenorhabditis japonica</name>
    <dbReference type="NCBI Taxonomy" id="281687"/>
    <lineage>
        <taxon>Eukaryota</taxon>
        <taxon>Metazoa</taxon>
        <taxon>Ecdysozoa</taxon>
        <taxon>Nematoda</taxon>
        <taxon>Chromadorea</taxon>
        <taxon>Rhabditida</taxon>
        <taxon>Rhabditina</taxon>
        <taxon>Rhabditomorpha</taxon>
        <taxon>Rhabditoidea</taxon>
        <taxon>Rhabditidae</taxon>
        <taxon>Peloderinae</taxon>
        <taxon>Caenorhabditis</taxon>
    </lineage>
</organism>
<reference evidence="1" key="2">
    <citation type="submission" date="2022-06" db="UniProtKB">
        <authorList>
            <consortium name="EnsemblMetazoa"/>
        </authorList>
    </citation>
    <scope>IDENTIFICATION</scope>
    <source>
        <strain evidence="1">DF5081</strain>
    </source>
</reference>
<dbReference type="EnsemblMetazoa" id="CJA31478.1">
    <property type="protein sequence ID" value="CJA31478.1"/>
    <property type="gene ID" value="WBGene00207325"/>
</dbReference>
<reference evidence="2" key="1">
    <citation type="submission" date="2010-08" db="EMBL/GenBank/DDBJ databases">
        <authorList>
            <consortium name="Caenorhabditis japonica Sequencing Consortium"/>
            <person name="Wilson R.K."/>
        </authorList>
    </citation>
    <scope>NUCLEOTIDE SEQUENCE [LARGE SCALE GENOMIC DNA]</scope>
    <source>
        <strain evidence="2">DF5081</strain>
    </source>
</reference>
<accession>A0A8R1EB84</accession>
<name>A0A8R1EB84_CAEJA</name>
<sequence>MSYIYSPQFNHHGTRLYPLFRKESSTGHYDSTWIQYFADEKKNHQFAMLCKKLCPRYNGSRLSKTHWTSKDPQ</sequence>
<evidence type="ECO:0000313" key="2">
    <source>
        <dbReference type="Proteomes" id="UP000005237"/>
    </source>
</evidence>
<evidence type="ECO:0000313" key="1">
    <source>
        <dbReference type="EnsemblMetazoa" id="CJA31478.1"/>
    </source>
</evidence>
<keyword evidence="2" id="KW-1185">Reference proteome</keyword>